<dbReference type="InterPro" id="IPR037123">
    <property type="entry name" value="PRibGlycinamide_synth_C_sf"/>
</dbReference>
<keyword evidence="10" id="KW-0464">Manganese</keyword>
<comment type="similarity">
    <text evidence="11 14">Belongs to the GARS family.</text>
</comment>
<evidence type="ECO:0000256" key="15">
    <source>
        <dbReference type="PROSITE-ProRule" id="PRU00409"/>
    </source>
</evidence>
<evidence type="ECO:0000256" key="8">
    <source>
        <dbReference type="ARBA" id="ARBA00022840"/>
    </source>
</evidence>
<dbReference type="GO" id="GO:0046872">
    <property type="term" value="F:metal ion binding"/>
    <property type="evidence" value="ECO:0007669"/>
    <property type="project" value="InterPro"/>
</dbReference>
<keyword evidence="5 14" id="KW-0436">Ligase</keyword>
<dbReference type="PROSITE" id="PS50975">
    <property type="entry name" value="ATP_GRASP"/>
    <property type="match status" value="1"/>
</dbReference>
<keyword evidence="8 15" id="KW-0067">ATP-binding</keyword>
<dbReference type="InterPro" id="IPR020561">
    <property type="entry name" value="PRibGlycinamid_synth_ATP-grasp"/>
</dbReference>
<dbReference type="InterPro" id="IPR020562">
    <property type="entry name" value="PRibGlycinamide_synth_N"/>
</dbReference>
<proteinExistence type="inferred from homology"/>
<comment type="cofactor">
    <cofactor evidence="1">
        <name>Mn(2+)</name>
        <dbReference type="ChEBI" id="CHEBI:29035"/>
    </cofactor>
</comment>
<protein>
    <recommendedName>
        <fullName evidence="4 14">Phosphoribosylamine--glycine ligase</fullName>
        <ecNumber evidence="4 14">6.3.4.13</ecNumber>
    </recommendedName>
    <alternativeName>
        <fullName evidence="14">GARS</fullName>
    </alternativeName>
    <alternativeName>
        <fullName evidence="12 14">Glycinamide ribonucleotide synthetase</fullName>
    </alternativeName>
    <alternativeName>
        <fullName evidence="13 14">Phosphoribosylglycinamide synthetase</fullName>
    </alternativeName>
</protein>
<dbReference type="Gene3D" id="3.30.470.20">
    <property type="entry name" value="ATP-grasp fold, B domain"/>
    <property type="match status" value="1"/>
</dbReference>
<dbReference type="Pfam" id="PF01071">
    <property type="entry name" value="GARS_A"/>
    <property type="match status" value="1"/>
</dbReference>
<dbReference type="PANTHER" id="PTHR43472:SF1">
    <property type="entry name" value="PHOSPHORIBOSYLAMINE--GLYCINE LIGASE, CHLOROPLASTIC"/>
    <property type="match status" value="1"/>
</dbReference>
<comment type="catalytic activity">
    <reaction evidence="14">
        <text>5-phospho-beta-D-ribosylamine + glycine + ATP = N(1)-(5-phospho-beta-D-ribosyl)glycinamide + ADP + phosphate + H(+)</text>
        <dbReference type="Rhea" id="RHEA:17453"/>
        <dbReference type="ChEBI" id="CHEBI:15378"/>
        <dbReference type="ChEBI" id="CHEBI:30616"/>
        <dbReference type="ChEBI" id="CHEBI:43474"/>
        <dbReference type="ChEBI" id="CHEBI:57305"/>
        <dbReference type="ChEBI" id="CHEBI:58681"/>
        <dbReference type="ChEBI" id="CHEBI:143788"/>
        <dbReference type="ChEBI" id="CHEBI:456216"/>
        <dbReference type="EC" id="6.3.4.13"/>
    </reaction>
</comment>
<dbReference type="Proteomes" id="UP001143747">
    <property type="component" value="Unassembled WGS sequence"/>
</dbReference>
<name>A0A9Q4PY48_9EURY</name>
<dbReference type="GO" id="GO:0005524">
    <property type="term" value="F:ATP binding"/>
    <property type="evidence" value="ECO:0007669"/>
    <property type="project" value="UniProtKB-UniRule"/>
</dbReference>
<evidence type="ECO:0000256" key="12">
    <source>
        <dbReference type="ARBA" id="ARBA00042242"/>
    </source>
</evidence>
<dbReference type="SUPFAM" id="SSF56059">
    <property type="entry name" value="Glutathione synthetase ATP-binding domain-like"/>
    <property type="match status" value="1"/>
</dbReference>
<evidence type="ECO:0000256" key="10">
    <source>
        <dbReference type="ARBA" id="ARBA00023211"/>
    </source>
</evidence>
<dbReference type="Pfam" id="PF02844">
    <property type="entry name" value="GARS_N"/>
    <property type="match status" value="1"/>
</dbReference>
<dbReference type="InterPro" id="IPR011054">
    <property type="entry name" value="Rudment_hybrid_motif"/>
</dbReference>
<evidence type="ECO:0000256" key="3">
    <source>
        <dbReference type="ARBA" id="ARBA00005174"/>
    </source>
</evidence>
<evidence type="ECO:0000256" key="4">
    <source>
        <dbReference type="ARBA" id="ARBA00013255"/>
    </source>
</evidence>
<dbReference type="GO" id="GO:0006189">
    <property type="term" value="P:'de novo' IMP biosynthetic process"/>
    <property type="evidence" value="ECO:0007669"/>
    <property type="project" value="UniProtKB-UniRule"/>
</dbReference>
<comment type="cofactor">
    <cofactor evidence="2">
        <name>Mg(2+)</name>
        <dbReference type="ChEBI" id="CHEBI:18420"/>
    </cofactor>
</comment>
<comment type="pathway">
    <text evidence="3 14">Purine metabolism; IMP biosynthesis via de novo pathway; N(1)-(5-phospho-D-ribosyl)glycinamide from 5-phospho-alpha-D-ribose 1-diphosphate: step 2/2.</text>
</comment>
<dbReference type="SUPFAM" id="SSF52440">
    <property type="entry name" value="PreATP-grasp domain"/>
    <property type="match status" value="1"/>
</dbReference>
<keyword evidence="7 14" id="KW-0658">Purine biosynthesis</keyword>
<dbReference type="InterPro" id="IPR020559">
    <property type="entry name" value="PRibGlycinamide_synth_CS"/>
</dbReference>
<evidence type="ECO:0000256" key="2">
    <source>
        <dbReference type="ARBA" id="ARBA00001946"/>
    </source>
</evidence>
<gene>
    <name evidence="14 17" type="primary">purD</name>
    <name evidence="17" type="ORF">L0665_01115</name>
</gene>
<evidence type="ECO:0000259" key="16">
    <source>
        <dbReference type="PROSITE" id="PS50975"/>
    </source>
</evidence>
<evidence type="ECO:0000256" key="5">
    <source>
        <dbReference type="ARBA" id="ARBA00022598"/>
    </source>
</evidence>
<dbReference type="GO" id="GO:0009113">
    <property type="term" value="P:purine nucleobase biosynthetic process"/>
    <property type="evidence" value="ECO:0007669"/>
    <property type="project" value="InterPro"/>
</dbReference>
<keyword evidence="9" id="KW-0460">Magnesium</keyword>
<dbReference type="InterPro" id="IPR020560">
    <property type="entry name" value="PRibGlycinamide_synth_C-dom"/>
</dbReference>
<organism evidence="17 18">
    <name type="scientific">Methanogenium marinum</name>
    <dbReference type="NCBI Taxonomy" id="348610"/>
    <lineage>
        <taxon>Archaea</taxon>
        <taxon>Methanobacteriati</taxon>
        <taxon>Methanobacteriota</taxon>
        <taxon>Stenosarchaea group</taxon>
        <taxon>Methanomicrobia</taxon>
        <taxon>Methanomicrobiales</taxon>
        <taxon>Methanomicrobiaceae</taxon>
        <taxon>Methanogenium</taxon>
    </lineage>
</organism>
<evidence type="ECO:0000256" key="13">
    <source>
        <dbReference type="ARBA" id="ARBA00042864"/>
    </source>
</evidence>
<dbReference type="Gene3D" id="3.90.600.10">
    <property type="entry name" value="Phosphoribosylglycinamide synthetase, C-terminal domain"/>
    <property type="match status" value="1"/>
</dbReference>
<evidence type="ECO:0000256" key="11">
    <source>
        <dbReference type="ARBA" id="ARBA00038345"/>
    </source>
</evidence>
<dbReference type="InterPro" id="IPR016185">
    <property type="entry name" value="PreATP-grasp_dom_sf"/>
</dbReference>
<keyword evidence="18" id="KW-1185">Reference proteome</keyword>
<dbReference type="RefSeq" id="WP_274925693.1">
    <property type="nucleotide sequence ID" value="NZ_JAKELO010000002.1"/>
</dbReference>
<dbReference type="SUPFAM" id="SSF51246">
    <property type="entry name" value="Rudiment single hybrid motif"/>
    <property type="match status" value="1"/>
</dbReference>
<dbReference type="Gene3D" id="3.30.1490.20">
    <property type="entry name" value="ATP-grasp fold, A domain"/>
    <property type="match status" value="1"/>
</dbReference>
<dbReference type="PANTHER" id="PTHR43472">
    <property type="entry name" value="PHOSPHORIBOSYLAMINE--GLYCINE LIGASE"/>
    <property type="match status" value="1"/>
</dbReference>
<dbReference type="Pfam" id="PF02843">
    <property type="entry name" value="GARS_C"/>
    <property type="match status" value="1"/>
</dbReference>
<dbReference type="SMART" id="SM01209">
    <property type="entry name" value="GARS_A"/>
    <property type="match status" value="1"/>
</dbReference>
<dbReference type="InterPro" id="IPR013815">
    <property type="entry name" value="ATP_grasp_subdomain_1"/>
</dbReference>
<reference evidence="17" key="1">
    <citation type="submission" date="2022-01" db="EMBL/GenBank/DDBJ databases">
        <title>Draft genome of Methanogenium marinum DSM 15558.</title>
        <authorList>
            <person name="Chen S.-C."/>
            <person name="You Y.-T."/>
        </authorList>
    </citation>
    <scope>NUCLEOTIDE SEQUENCE</scope>
    <source>
        <strain evidence="17">DSM 15558</strain>
    </source>
</reference>
<dbReference type="InterPro" id="IPR000115">
    <property type="entry name" value="PRibGlycinamide_synth"/>
</dbReference>
<dbReference type="InterPro" id="IPR011761">
    <property type="entry name" value="ATP-grasp"/>
</dbReference>
<evidence type="ECO:0000256" key="7">
    <source>
        <dbReference type="ARBA" id="ARBA00022755"/>
    </source>
</evidence>
<evidence type="ECO:0000256" key="9">
    <source>
        <dbReference type="ARBA" id="ARBA00022842"/>
    </source>
</evidence>
<evidence type="ECO:0000256" key="6">
    <source>
        <dbReference type="ARBA" id="ARBA00022741"/>
    </source>
</evidence>
<evidence type="ECO:0000313" key="18">
    <source>
        <dbReference type="Proteomes" id="UP001143747"/>
    </source>
</evidence>
<evidence type="ECO:0000256" key="1">
    <source>
        <dbReference type="ARBA" id="ARBA00001936"/>
    </source>
</evidence>
<dbReference type="Gene3D" id="3.40.50.20">
    <property type="match status" value="1"/>
</dbReference>
<dbReference type="HAMAP" id="MF_00138">
    <property type="entry name" value="GARS"/>
    <property type="match status" value="1"/>
</dbReference>
<sequence>MNMKILVVGGGGREHAIADALSRSSNVEIYSVMGKENPGIAALSADVCICKETETGRVADYAESHGILYAVIGPEAPLQAGLADELAARGISCIGPQKEAARLETDKEFCRNLMRDHGIEGCPGYAAFHDPEDACRYIDAHDADLAIKPIGLTGGKGVKIMGEHLDREGAKDYIREIGGEVVLEERLIGEEFTLMAFVDGSHLVPMPLVQDHKRAYEGDVGPNTGGMGSYSMEDHSFPFVTDADKSRAFAIMEKVISALNTEGLPYVGFLYGQFMNTADGPKVIEFNARFGDPEAMNLLTLLTSDFAATLVKMAAGTLTPADVSFAPQASVCKYLVPEGYPDAPQKGKPLTVGDYGDAKLYFANITLEDGAYFTQTSRTLAFVGLGDTLAEAEMQAQKAVESVTGAVRYRRDIGTEEVLERRMAHMREIR</sequence>
<keyword evidence="6 15" id="KW-0547">Nucleotide-binding</keyword>
<accession>A0A9Q4PY48</accession>
<dbReference type="AlphaFoldDB" id="A0A9Q4PY48"/>
<evidence type="ECO:0000313" key="17">
    <source>
        <dbReference type="EMBL" id="MDE4907227.1"/>
    </source>
</evidence>
<dbReference type="EMBL" id="JAKELO010000002">
    <property type="protein sequence ID" value="MDE4907227.1"/>
    <property type="molecule type" value="Genomic_DNA"/>
</dbReference>
<dbReference type="GO" id="GO:0004637">
    <property type="term" value="F:phosphoribosylamine-glycine ligase activity"/>
    <property type="evidence" value="ECO:0007669"/>
    <property type="project" value="UniProtKB-UniRule"/>
</dbReference>
<dbReference type="EC" id="6.3.4.13" evidence="4 14"/>
<dbReference type="SMART" id="SM01210">
    <property type="entry name" value="GARS_C"/>
    <property type="match status" value="1"/>
</dbReference>
<dbReference type="PROSITE" id="PS00184">
    <property type="entry name" value="GARS"/>
    <property type="match status" value="1"/>
</dbReference>
<comment type="caution">
    <text evidence="17">The sequence shown here is derived from an EMBL/GenBank/DDBJ whole genome shotgun (WGS) entry which is preliminary data.</text>
</comment>
<dbReference type="NCBIfam" id="TIGR00877">
    <property type="entry name" value="purD"/>
    <property type="match status" value="1"/>
</dbReference>
<evidence type="ECO:0000256" key="14">
    <source>
        <dbReference type="HAMAP-Rule" id="MF_00138"/>
    </source>
</evidence>
<feature type="domain" description="ATP-grasp" evidence="16">
    <location>
        <begin position="111"/>
        <end position="315"/>
    </location>
</feature>